<dbReference type="NCBIfam" id="TIGR01730">
    <property type="entry name" value="RND_mfp"/>
    <property type="match status" value="1"/>
</dbReference>
<dbReference type="GO" id="GO:0015562">
    <property type="term" value="F:efflux transmembrane transporter activity"/>
    <property type="evidence" value="ECO:0007669"/>
    <property type="project" value="TreeGrafter"/>
</dbReference>
<dbReference type="AlphaFoldDB" id="A0A931HVV5"/>
<dbReference type="Gene3D" id="2.40.30.170">
    <property type="match status" value="1"/>
</dbReference>
<protein>
    <submittedName>
        <fullName evidence="6">Efflux RND transporter periplasmic adaptor subunit</fullName>
    </submittedName>
</protein>
<feature type="region of interest" description="Disordered" evidence="2">
    <location>
        <begin position="133"/>
        <end position="154"/>
    </location>
</feature>
<evidence type="ECO:0000256" key="2">
    <source>
        <dbReference type="SAM" id="MobiDB-lite"/>
    </source>
</evidence>
<sequence>MKRIVPLVFMVILLVACSADRSSEEKKERVTPVETALVEKDDFIIERKIVGRAETSQSSAVIPKTPGELVSLKVSKGDRVVEGQTLAVVDPGDGESQIKLQKLAVQQAEKQLENAEIAEQQAELGLENAQEQVDLAEKASQTQSSQSSQAIEAARQQYEQAQALADQTKQLVEEGSVPEAFYEQAQNRADQAQAQYQQLKNQQKPSSSAVSQAKAQVNQAEQQLKQARVSVEQAQLQVEQAKVQLNQAEDQASNQVITAPSGGEIAALNAGKGDFVTTQQPFATIVTLNPMTVTASVTAEQLSLFEKGEQLEVEVDAIEQTMTSTVQYISSVPDDTGLYPVEAAVDNKEENIKPGMMASFILPELVVEKSWIVPTDAIVEDSGETFLYYVKEDKAVKVEVEVIESQTDKTAIDADLPVDAEVITTGQLTLDDGSKVTIMKEDV</sequence>
<keyword evidence="7" id="KW-1185">Reference proteome</keyword>
<comment type="similarity">
    <text evidence="1">Belongs to the membrane fusion protein (MFP) (TC 8.A.1) family.</text>
</comment>
<dbReference type="InterPro" id="IPR058637">
    <property type="entry name" value="YknX-like_C"/>
</dbReference>
<feature type="region of interest" description="Disordered" evidence="2">
    <location>
        <begin position="192"/>
        <end position="212"/>
    </location>
</feature>
<reference evidence="6 7" key="1">
    <citation type="journal article" date="2005" name="Int. J. Syst. Evol. Microbiol.">
        <title>Halobacillus yeomjeoni sp. nov., isolated from a marine solar saltern in Korea.</title>
        <authorList>
            <person name="Yoon J.H."/>
            <person name="Kang S.J."/>
            <person name="Lee C.H."/>
            <person name="Oh H.W."/>
            <person name="Oh T.K."/>
        </authorList>
    </citation>
    <scope>NUCLEOTIDE SEQUENCE [LARGE SCALE GENOMIC DNA]</scope>
    <source>
        <strain evidence="6 7">KCTC 3957</strain>
    </source>
</reference>
<dbReference type="RefSeq" id="WP_197317240.1">
    <property type="nucleotide sequence ID" value="NZ_JADZSC010000002.1"/>
</dbReference>
<evidence type="ECO:0000259" key="5">
    <source>
        <dbReference type="Pfam" id="PF25989"/>
    </source>
</evidence>
<name>A0A931HVV5_9BACI</name>
<feature type="compositionally biased region" description="Low complexity" evidence="2">
    <location>
        <begin position="138"/>
        <end position="154"/>
    </location>
</feature>
<dbReference type="PROSITE" id="PS51257">
    <property type="entry name" value="PROKAR_LIPOPROTEIN"/>
    <property type="match status" value="1"/>
</dbReference>
<dbReference type="Proteomes" id="UP000614490">
    <property type="component" value="Unassembled WGS sequence"/>
</dbReference>
<feature type="domain" description="CusB-like beta-barrel" evidence="4">
    <location>
        <begin position="293"/>
        <end position="360"/>
    </location>
</feature>
<comment type="caution">
    <text evidence="6">The sequence shown here is derived from an EMBL/GenBank/DDBJ whole genome shotgun (WGS) entry which is preliminary data.</text>
</comment>
<gene>
    <name evidence="6" type="ORF">H0267_10365</name>
</gene>
<evidence type="ECO:0000313" key="7">
    <source>
        <dbReference type="Proteomes" id="UP000614490"/>
    </source>
</evidence>
<evidence type="ECO:0000256" key="1">
    <source>
        <dbReference type="ARBA" id="ARBA00009477"/>
    </source>
</evidence>
<dbReference type="Pfam" id="PF25989">
    <property type="entry name" value="YknX_C"/>
    <property type="match status" value="1"/>
</dbReference>
<feature type="domain" description="Multidrug resistance protein MdtA-like barrel-sandwich hybrid" evidence="3">
    <location>
        <begin position="61"/>
        <end position="287"/>
    </location>
</feature>
<proteinExistence type="inferred from homology"/>
<accession>A0A931HVV5</accession>
<dbReference type="Gene3D" id="2.40.50.100">
    <property type="match status" value="1"/>
</dbReference>
<dbReference type="Pfam" id="PF25917">
    <property type="entry name" value="BSH_RND"/>
    <property type="match status" value="1"/>
</dbReference>
<dbReference type="SUPFAM" id="SSF111369">
    <property type="entry name" value="HlyD-like secretion proteins"/>
    <property type="match status" value="2"/>
</dbReference>
<dbReference type="Gene3D" id="1.10.287.470">
    <property type="entry name" value="Helix hairpin bin"/>
    <property type="match status" value="1"/>
</dbReference>
<dbReference type="InterPro" id="IPR006143">
    <property type="entry name" value="RND_pump_MFP"/>
</dbReference>
<dbReference type="EMBL" id="JADZSC010000002">
    <property type="protein sequence ID" value="MBH0230617.1"/>
    <property type="molecule type" value="Genomic_DNA"/>
</dbReference>
<dbReference type="GO" id="GO:1990281">
    <property type="term" value="C:efflux pump complex"/>
    <property type="evidence" value="ECO:0007669"/>
    <property type="project" value="TreeGrafter"/>
</dbReference>
<feature type="domain" description="YknX-like C-terminal permuted SH3-like" evidence="5">
    <location>
        <begin position="373"/>
        <end position="438"/>
    </location>
</feature>
<organism evidence="6 7">
    <name type="scientific">Halobacillus yeomjeoni</name>
    <dbReference type="NCBI Taxonomy" id="311194"/>
    <lineage>
        <taxon>Bacteria</taxon>
        <taxon>Bacillati</taxon>
        <taxon>Bacillota</taxon>
        <taxon>Bacilli</taxon>
        <taxon>Bacillales</taxon>
        <taxon>Bacillaceae</taxon>
        <taxon>Halobacillus</taxon>
    </lineage>
</organism>
<dbReference type="InterPro" id="IPR058625">
    <property type="entry name" value="MdtA-like_BSH"/>
</dbReference>
<dbReference type="Gene3D" id="2.40.420.20">
    <property type="match status" value="1"/>
</dbReference>
<dbReference type="PANTHER" id="PTHR30469">
    <property type="entry name" value="MULTIDRUG RESISTANCE PROTEIN MDTA"/>
    <property type="match status" value="1"/>
</dbReference>
<evidence type="ECO:0000259" key="3">
    <source>
        <dbReference type="Pfam" id="PF25917"/>
    </source>
</evidence>
<dbReference type="Pfam" id="PF25954">
    <property type="entry name" value="Beta-barrel_RND_2"/>
    <property type="match status" value="1"/>
</dbReference>
<dbReference type="InterPro" id="IPR058792">
    <property type="entry name" value="Beta-barrel_RND_2"/>
</dbReference>
<evidence type="ECO:0000259" key="4">
    <source>
        <dbReference type="Pfam" id="PF25954"/>
    </source>
</evidence>
<evidence type="ECO:0000313" key="6">
    <source>
        <dbReference type="EMBL" id="MBH0230617.1"/>
    </source>
</evidence>